<dbReference type="InterPro" id="IPR053178">
    <property type="entry name" value="Osmoadaptation_assoc"/>
</dbReference>
<gene>
    <name evidence="2" type="ORF">BAUCODRAFT_337272</name>
</gene>
<dbReference type="Proteomes" id="UP000011761">
    <property type="component" value="Unassembled WGS sequence"/>
</dbReference>
<dbReference type="OrthoDB" id="5126878at2759"/>
<dbReference type="AlphaFoldDB" id="M2NJ77"/>
<dbReference type="KEGG" id="bcom:BAUCODRAFT_337272"/>
<dbReference type="eggNOG" id="ENOG502SACT">
    <property type="taxonomic scope" value="Eukaryota"/>
</dbReference>
<evidence type="ECO:0000256" key="1">
    <source>
        <dbReference type="SAM" id="MobiDB-lite"/>
    </source>
</evidence>
<name>M2NJ77_BAUPA</name>
<feature type="compositionally biased region" description="Polar residues" evidence="1">
    <location>
        <begin position="99"/>
        <end position="108"/>
    </location>
</feature>
<keyword evidence="3" id="KW-1185">Reference proteome</keyword>
<feature type="region of interest" description="Disordered" evidence="1">
    <location>
        <begin position="75"/>
        <end position="108"/>
    </location>
</feature>
<dbReference type="PANTHER" id="PTHR38111:SF6">
    <property type="entry name" value="FINGER DOMAIN PROTEIN, PUTATIVE (AFU_ORTHOLOGUE AFUA_8G01940)-RELATED"/>
    <property type="match status" value="1"/>
</dbReference>
<dbReference type="RefSeq" id="XP_007673168.1">
    <property type="nucleotide sequence ID" value="XM_007674978.1"/>
</dbReference>
<protein>
    <submittedName>
        <fullName evidence="2">Uncharacterized protein</fullName>
    </submittedName>
</protein>
<dbReference type="PANTHER" id="PTHR38111">
    <property type="entry name" value="ZN(2)-C6 FUNGAL-TYPE DOMAIN-CONTAINING PROTEIN-RELATED"/>
    <property type="match status" value="1"/>
</dbReference>
<accession>M2NJ77</accession>
<dbReference type="EMBL" id="KB445551">
    <property type="protein sequence ID" value="EMC99449.1"/>
    <property type="molecule type" value="Genomic_DNA"/>
</dbReference>
<sequence>MSLTMTEISFPFIVSNGPKVPKEARTTIRKQAMKDVGIARKKRGSYGRVNMRQLPVYENAEASTAQIRAAVLMPSSESPTVDSSQARSRARKSALSGSTHARTASTKPSRTLVLNECDEQSVSPYLADKDVACDVVLRSMAPYPNYERACAKFGLELTSLAILTNFNVGKSTIAMLSSDPSRLASLLGHKKCSYLDYVPAYYGSSECLTAATDCLLARVHTFLAPKEECQAVCNWLYGKALRSLQDALNSDSLAVSADVLCATQLLSLHEVGLSILLLIADTDLQPSFLTPREILPGLTMYKDLRDSCVTGQSHASRRSLSKPCSKRMLAESCRNVCSTTHIAISNSPNGWNSICR</sequence>
<dbReference type="STRING" id="717646.M2NJ77"/>
<dbReference type="GeneID" id="19112215"/>
<dbReference type="HOGENOM" id="CLU_778421_0_0_1"/>
<evidence type="ECO:0000313" key="3">
    <source>
        <dbReference type="Proteomes" id="UP000011761"/>
    </source>
</evidence>
<feature type="compositionally biased region" description="Low complexity" evidence="1">
    <location>
        <begin position="83"/>
        <end position="98"/>
    </location>
</feature>
<reference evidence="2 3" key="1">
    <citation type="journal article" date="2012" name="PLoS Pathog.">
        <title>Diverse lifestyles and strategies of plant pathogenesis encoded in the genomes of eighteen Dothideomycetes fungi.</title>
        <authorList>
            <person name="Ohm R.A."/>
            <person name="Feau N."/>
            <person name="Henrissat B."/>
            <person name="Schoch C.L."/>
            <person name="Horwitz B.A."/>
            <person name="Barry K.W."/>
            <person name="Condon B.J."/>
            <person name="Copeland A.C."/>
            <person name="Dhillon B."/>
            <person name="Glaser F."/>
            <person name="Hesse C.N."/>
            <person name="Kosti I."/>
            <person name="LaButti K."/>
            <person name="Lindquist E.A."/>
            <person name="Lucas S."/>
            <person name="Salamov A.A."/>
            <person name="Bradshaw R.E."/>
            <person name="Ciuffetti L."/>
            <person name="Hamelin R.C."/>
            <person name="Kema G.H.J."/>
            <person name="Lawrence C."/>
            <person name="Scott J.A."/>
            <person name="Spatafora J.W."/>
            <person name="Turgeon B.G."/>
            <person name="de Wit P.J.G.M."/>
            <person name="Zhong S."/>
            <person name="Goodwin S.B."/>
            <person name="Grigoriev I.V."/>
        </authorList>
    </citation>
    <scope>NUCLEOTIDE SEQUENCE [LARGE SCALE GENOMIC DNA]</scope>
    <source>
        <strain evidence="2 3">UAMH 10762</strain>
    </source>
</reference>
<organism evidence="2 3">
    <name type="scientific">Baudoinia panamericana (strain UAMH 10762)</name>
    <name type="common">Angels' share fungus</name>
    <name type="synonym">Baudoinia compniacensis (strain UAMH 10762)</name>
    <dbReference type="NCBI Taxonomy" id="717646"/>
    <lineage>
        <taxon>Eukaryota</taxon>
        <taxon>Fungi</taxon>
        <taxon>Dikarya</taxon>
        <taxon>Ascomycota</taxon>
        <taxon>Pezizomycotina</taxon>
        <taxon>Dothideomycetes</taxon>
        <taxon>Dothideomycetidae</taxon>
        <taxon>Mycosphaerellales</taxon>
        <taxon>Teratosphaeriaceae</taxon>
        <taxon>Baudoinia</taxon>
    </lineage>
</organism>
<evidence type="ECO:0000313" key="2">
    <source>
        <dbReference type="EMBL" id="EMC99449.1"/>
    </source>
</evidence>
<proteinExistence type="predicted"/>